<sequence length="234" mass="26092">MWQVPATGATWGMIGRVMTFLGLGPGRDFVLLALPKTASTTLERTLAPYATEVVSAPPGQKHLPARGFVHTRAQALAEQGHPRDSYELVTLFREPIAWLESWWRYRGREDSRQSTADMAFEQFARHYLAGDDDAPVPRGRPSRFVQAQGGVAVDRIFSVDRPDVWEPWFSERVGAALEFERRNASGAERGELSSATRDELAAHFAPEYDVWRRLEPTGEWAGARGTQLADGPAQ</sequence>
<name>A0A1H4Z3B0_9ACTN</name>
<dbReference type="AlphaFoldDB" id="A0A1H4Z3B0"/>
<evidence type="ECO:0000313" key="2">
    <source>
        <dbReference type="Proteomes" id="UP000198742"/>
    </source>
</evidence>
<accession>A0A1H4Z3B0</accession>
<dbReference type="SUPFAM" id="SSF52540">
    <property type="entry name" value="P-loop containing nucleoside triphosphate hydrolases"/>
    <property type="match status" value="1"/>
</dbReference>
<evidence type="ECO:0008006" key="3">
    <source>
        <dbReference type="Google" id="ProtNLM"/>
    </source>
</evidence>
<evidence type="ECO:0000313" key="1">
    <source>
        <dbReference type="EMBL" id="SED24365.1"/>
    </source>
</evidence>
<protein>
    <recommendedName>
        <fullName evidence="3">Sulfotransferase family protein</fullName>
    </recommendedName>
</protein>
<keyword evidence="2" id="KW-1185">Reference proteome</keyword>
<dbReference type="InterPro" id="IPR027417">
    <property type="entry name" value="P-loop_NTPase"/>
</dbReference>
<dbReference type="EMBL" id="FNRT01000002">
    <property type="protein sequence ID" value="SED24365.1"/>
    <property type="molecule type" value="Genomic_DNA"/>
</dbReference>
<proteinExistence type="predicted"/>
<dbReference type="STRING" id="402596.SAMN04489844_3999"/>
<gene>
    <name evidence="1" type="ORF">SAMN04489844_3999</name>
</gene>
<reference evidence="2" key="1">
    <citation type="submission" date="2016-10" db="EMBL/GenBank/DDBJ databases">
        <authorList>
            <person name="Varghese N."/>
            <person name="Submissions S."/>
        </authorList>
    </citation>
    <scope>NUCLEOTIDE SEQUENCE [LARGE SCALE GENOMIC DNA]</scope>
    <source>
        <strain evidence="2">DSM 22017</strain>
    </source>
</reference>
<organism evidence="1 2">
    <name type="scientific">Nocardioides exalbidus</name>
    <dbReference type="NCBI Taxonomy" id="402596"/>
    <lineage>
        <taxon>Bacteria</taxon>
        <taxon>Bacillati</taxon>
        <taxon>Actinomycetota</taxon>
        <taxon>Actinomycetes</taxon>
        <taxon>Propionibacteriales</taxon>
        <taxon>Nocardioidaceae</taxon>
        <taxon>Nocardioides</taxon>
    </lineage>
</organism>
<dbReference type="Proteomes" id="UP000198742">
    <property type="component" value="Unassembled WGS sequence"/>
</dbReference>